<dbReference type="InterPro" id="IPR036915">
    <property type="entry name" value="Cyclin-like_sf"/>
</dbReference>
<feature type="region of interest" description="Disordered" evidence="2">
    <location>
        <begin position="1"/>
        <end position="21"/>
    </location>
</feature>
<dbReference type="EMBL" id="GG662632">
    <property type="protein sequence ID" value="EAS00010.2"/>
    <property type="molecule type" value="Genomic_DNA"/>
</dbReference>
<accession>Q23TX1</accession>
<dbReference type="InterPro" id="IPR039361">
    <property type="entry name" value="Cyclin"/>
</dbReference>
<dbReference type="InParanoid" id="Q23TX1"/>
<reference evidence="5" key="1">
    <citation type="journal article" date="2006" name="PLoS Biol.">
        <title>Macronuclear genome sequence of the ciliate Tetrahymena thermophila, a model eukaryote.</title>
        <authorList>
            <person name="Eisen J.A."/>
            <person name="Coyne R.S."/>
            <person name="Wu M."/>
            <person name="Wu D."/>
            <person name="Thiagarajan M."/>
            <person name="Wortman J.R."/>
            <person name="Badger J.H."/>
            <person name="Ren Q."/>
            <person name="Amedeo P."/>
            <person name="Jones K.M."/>
            <person name="Tallon L.J."/>
            <person name="Delcher A.L."/>
            <person name="Salzberg S.L."/>
            <person name="Silva J.C."/>
            <person name="Haas B.J."/>
            <person name="Majoros W.H."/>
            <person name="Farzad M."/>
            <person name="Carlton J.M."/>
            <person name="Smith R.K. Jr."/>
            <person name="Garg J."/>
            <person name="Pearlman R.E."/>
            <person name="Karrer K.M."/>
            <person name="Sun L."/>
            <person name="Manning G."/>
            <person name="Elde N.C."/>
            <person name="Turkewitz A.P."/>
            <person name="Asai D.J."/>
            <person name="Wilkes D.E."/>
            <person name="Wang Y."/>
            <person name="Cai H."/>
            <person name="Collins K."/>
            <person name="Stewart B.A."/>
            <person name="Lee S.R."/>
            <person name="Wilamowska K."/>
            <person name="Weinberg Z."/>
            <person name="Ruzzo W.L."/>
            <person name="Wloga D."/>
            <person name="Gaertig J."/>
            <person name="Frankel J."/>
            <person name="Tsao C.-C."/>
            <person name="Gorovsky M.A."/>
            <person name="Keeling P.J."/>
            <person name="Waller R.F."/>
            <person name="Patron N.J."/>
            <person name="Cherry J.M."/>
            <person name="Stover N.A."/>
            <person name="Krieger C.J."/>
            <person name="del Toro C."/>
            <person name="Ryder H.F."/>
            <person name="Williamson S.C."/>
            <person name="Barbeau R.A."/>
            <person name="Hamilton E.P."/>
            <person name="Orias E."/>
        </authorList>
    </citation>
    <scope>NUCLEOTIDE SEQUENCE [LARGE SCALE GENOMIC DNA]</scope>
    <source>
        <strain evidence="5">SB210</strain>
    </source>
</reference>
<dbReference type="STRING" id="312017.Q23TX1"/>
<dbReference type="InterPro" id="IPR013763">
    <property type="entry name" value="Cyclin-like_dom"/>
</dbReference>
<dbReference type="AlphaFoldDB" id="Q23TX1"/>
<feature type="domain" description="Cyclin-like" evidence="3">
    <location>
        <begin position="244"/>
        <end position="329"/>
    </location>
</feature>
<dbReference type="HOGENOM" id="CLU_658049_0_0_1"/>
<dbReference type="SMART" id="SM00385">
    <property type="entry name" value="CYCLIN"/>
    <property type="match status" value="1"/>
</dbReference>
<dbReference type="SUPFAM" id="SSF47954">
    <property type="entry name" value="Cyclin-like"/>
    <property type="match status" value="1"/>
</dbReference>
<dbReference type="RefSeq" id="XP_001020255.2">
    <property type="nucleotide sequence ID" value="XM_001020255.2"/>
</dbReference>
<evidence type="ECO:0000256" key="1">
    <source>
        <dbReference type="RuleBase" id="RU000383"/>
    </source>
</evidence>
<sequence>MGKRSCEKGERGKKCQKQSNLSNNVNGVSKLITKSPQPQNQSHHSYRTRLQIMQNEKQGMNLMNTELTVTTACTVTLSNYNMNNSKGSYFDQSSTTINCDFSTTFANSTQQTQYNNTNCAIMEDTINPDYFEQFFKVGNNNQNNQRPRRLKIQKLQFQNNEDTQKLQDKFKNPQLQQKKITKKQLQKFQPQDFLSELEDIFKNLNESIKTYNYKIPSNPNYQKKASATQIFHPITFKKRILLIDNIIKLGVYFNYQRQIVQQAIALFDTLFLQPNNQIKEKNLQLYAITSLFISAKKEDSNKQTLDKYVEFTNQYTNQDFINCEMSILNLLKWQISPLSLETVNGVIIDLLEGKFFGCGYMKQNFAFQFRLNVLVDLINLKQNLTNFQYCIKNISLALIFVSLTIAQGCFSSLDQAQIDLTENIFHLCNQTTSSCNSTTLAKINDIFAQFMRKYFYLTSISDIALEIQYVAKFLDFLSDPIIYQVPKKIHIQAHFPNAVEFIQTSKFL</sequence>
<keyword evidence="1" id="KW-0195">Cyclin</keyword>
<evidence type="ECO:0000256" key="2">
    <source>
        <dbReference type="SAM" id="MobiDB-lite"/>
    </source>
</evidence>
<proteinExistence type="inferred from homology"/>
<dbReference type="KEGG" id="tet:TTHERM_00962160"/>
<dbReference type="OrthoDB" id="1923367at2759"/>
<dbReference type="GeneID" id="7828979"/>
<dbReference type="Pfam" id="PF00134">
    <property type="entry name" value="Cyclin_N"/>
    <property type="match status" value="1"/>
</dbReference>
<dbReference type="Proteomes" id="UP000009168">
    <property type="component" value="Unassembled WGS sequence"/>
</dbReference>
<gene>
    <name evidence="4" type="ORF">TTHERM_00962160</name>
</gene>
<dbReference type="Gene3D" id="1.10.472.10">
    <property type="entry name" value="Cyclin-like"/>
    <property type="match status" value="2"/>
</dbReference>
<comment type="similarity">
    <text evidence="1">Belongs to the cyclin family.</text>
</comment>
<dbReference type="PANTHER" id="PTHR10177">
    <property type="entry name" value="CYCLINS"/>
    <property type="match status" value="1"/>
</dbReference>
<name>Q23TX1_TETTS</name>
<protein>
    <submittedName>
        <fullName evidence="4">Amine-terminal domain cyclin</fullName>
    </submittedName>
</protein>
<evidence type="ECO:0000259" key="3">
    <source>
        <dbReference type="SMART" id="SM00385"/>
    </source>
</evidence>
<evidence type="ECO:0000313" key="4">
    <source>
        <dbReference type="EMBL" id="EAS00010.2"/>
    </source>
</evidence>
<feature type="compositionally biased region" description="Basic and acidic residues" evidence="2">
    <location>
        <begin position="1"/>
        <end position="13"/>
    </location>
</feature>
<keyword evidence="5" id="KW-1185">Reference proteome</keyword>
<dbReference type="InterPro" id="IPR006671">
    <property type="entry name" value="Cyclin_N"/>
</dbReference>
<evidence type="ECO:0000313" key="5">
    <source>
        <dbReference type="Proteomes" id="UP000009168"/>
    </source>
</evidence>
<organism evidence="4 5">
    <name type="scientific">Tetrahymena thermophila (strain SB210)</name>
    <dbReference type="NCBI Taxonomy" id="312017"/>
    <lineage>
        <taxon>Eukaryota</taxon>
        <taxon>Sar</taxon>
        <taxon>Alveolata</taxon>
        <taxon>Ciliophora</taxon>
        <taxon>Intramacronucleata</taxon>
        <taxon>Oligohymenophorea</taxon>
        <taxon>Hymenostomatida</taxon>
        <taxon>Tetrahymenina</taxon>
        <taxon>Tetrahymenidae</taxon>
        <taxon>Tetrahymena</taxon>
    </lineage>
</organism>